<dbReference type="InterPro" id="IPR036135">
    <property type="entry name" value="MoeA_linker/N_sf"/>
</dbReference>
<dbReference type="InterPro" id="IPR005110">
    <property type="entry name" value="MoeA_linker/N"/>
</dbReference>
<organism evidence="7 8">
    <name type="scientific">Flaviflagellibacter deserti</name>
    <dbReference type="NCBI Taxonomy" id="2267266"/>
    <lineage>
        <taxon>Bacteria</taxon>
        <taxon>Pseudomonadati</taxon>
        <taxon>Pseudomonadota</taxon>
        <taxon>Alphaproteobacteria</taxon>
        <taxon>Hyphomicrobiales</taxon>
        <taxon>Flaviflagellibacter</taxon>
    </lineage>
</organism>
<dbReference type="Gene3D" id="2.170.190.11">
    <property type="entry name" value="Molybdopterin biosynthesis moea protein, domain 3"/>
    <property type="match status" value="1"/>
</dbReference>
<evidence type="ECO:0000259" key="6">
    <source>
        <dbReference type="Pfam" id="PF03453"/>
    </source>
</evidence>
<keyword evidence="4" id="KW-0500">Molybdenum</keyword>
<evidence type="ECO:0000256" key="4">
    <source>
        <dbReference type="RuleBase" id="RU365090"/>
    </source>
</evidence>
<keyword evidence="8" id="KW-1185">Reference proteome</keyword>
<comment type="catalytic activity">
    <reaction evidence="3">
        <text>adenylyl-molybdopterin + molybdate = Mo-molybdopterin + AMP + H(+)</text>
        <dbReference type="Rhea" id="RHEA:35047"/>
        <dbReference type="ChEBI" id="CHEBI:15378"/>
        <dbReference type="ChEBI" id="CHEBI:36264"/>
        <dbReference type="ChEBI" id="CHEBI:62727"/>
        <dbReference type="ChEBI" id="CHEBI:71302"/>
        <dbReference type="ChEBI" id="CHEBI:456215"/>
        <dbReference type="EC" id="2.10.1.1"/>
    </reaction>
</comment>
<dbReference type="Proteomes" id="UP001595796">
    <property type="component" value="Unassembled WGS sequence"/>
</dbReference>
<dbReference type="PANTHER" id="PTHR10192">
    <property type="entry name" value="MOLYBDOPTERIN BIOSYNTHESIS PROTEIN"/>
    <property type="match status" value="1"/>
</dbReference>
<protein>
    <recommendedName>
        <fullName evidence="4">Molybdopterin molybdenumtransferase</fullName>
        <ecNumber evidence="4">2.10.1.1</ecNumber>
    </recommendedName>
</protein>
<evidence type="ECO:0000259" key="5">
    <source>
        <dbReference type="Pfam" id="PF00994"/>
    </source>
</evidence>
<comment type="caution">
    <text evidence="7">The sequence shown here is derived from an EMBL/GenBank/DDBJ whole genome shotgun (WGS) entry which is preliminary data.</text>
</comment>
<accession>A0ABV9Z1E9</accession>
<name>A0ABV9Z1E9_9HYPH</name>
<dbReference type="Gene3D" id="2.40.340.10">
    <property type="entry name" value="MoeA, C-terminal, domain IV"/>
    <property type="match status" value="1"/>
</dbReference>
<dbReference type="EC" id="2.10.1.1" evidence="4"/>
<keyword evidence="4" id="KW-0479">Metal-binding</keyword>
<comment type="cofactor">
    <cofactor evidence="4">
        <name>Mg(2+)</name>
        <dbReference type="ChEBI" id="CHEBI:18420"/>
    </cofactor>
</comment>
<keyword evidence="4" id="KW-0460">Magnesium</keyword>
<evidence type="ECO:0000256" key="3">
    <source>
        <dbReference type="ARBA" id="ARBA00047317"/>
    </source>
</evidence>
<sequence length="377" mass="38790">MLHHSPNPRIVRLTPLNEALERLTSLAAKIDARERPLSQAVGAVLAADIIAPAHLPASPVAYADGWAVNAAEVVGASAYSAAILAPPPIWVEADDRMPDGADAVLPEDALTAVAPGMAEASMSIAPGEGVRNTGQDVAAGTLVMAEGTRVAPRHVGILRACGFETAMVRTPRVRLVVATAAAARKVDMVRMWLEGAGAEILDLLSAPGDREKLAACYAMPGADLVISLGGTGQGRGDCAVAALGDAGTVELQGVALRPGGTATFGRVEGVPVLLLPGRVDGVIAGVLVLASTLLTHISGLSRPDWHAPSRLTDKASSVIGFTELFLGVPEGDLIRPIPLDEASFDALARAVGWFTVPPGSEGFAAGDTVHLRPFQPR</sequence>
<dbReference type="InterPro" id="IPR038987">
    <property type="entry name" value="MoeA-like"/>
</dbReference>
<dbReference type="PANTHER" id="PTHR10192:SF5">
    <property type="entry name" value="GEPHYRIN"/>
    <property type="match status" value="1"/>
</dbReference>
<comment type="pathway">
    <text evidence="4">Cofactor biosynthesis; molybdopterin biosynthesis.</text>
</comment>
<comment type="similarity">
    <text evidence="2 4">Belongs to the MoeA family.</text>
</comment>
<evidence type="ECO:0000256" key="1">
    <source>
        <dbReference type="ARBA" id="ARBA00002901"/>
    </source>
</evidence>
<dbReference type="Pfam" id="PF03453">
    <property type="entry name" value="MoeA_N"/>
    <property type="match status" value="1"/>
</dbReference>
<dbReference type="SUPFAM" id="SSF63867">
    <property type="entry name" value="MoeA C-terminal domain-like"/>
    <property type="match status" value="1"/>
</dbReference>
<feature type="domain" description="MoeA N-terminal and linker" evidence="6">
    <location>
        <begin position="15"/>
        <end position="162"/>
    </location>
</feature>
<keyword evidence="4" id="KW-0808">Transferase</keyword>
<dbReference type="InterPro" id="IPR001453">
    <property type="entry name" value="MoaB/Mog_dom"/>
</dbReference>
<dbReference type="SUPFAM" id="SSF53218">
    <property type="entry name" value="Molybdenum cofactor biosynthesis proteins"/>
    <property type="match status" value="1"/>
</dbReference>
<evidence type="ECO:0000313" key="8">
    <source>
        <dbReference type="Proteomes" id="UP001595796"/>
    </source>
</evidence>
<dbReference type="EMBL" id="JBHSJF010000006">
    <property type="protein sequence ID" value="MFC5068723.1"/>
    <property type="molecule type" value="Genomic_DNA"/>
</dbReference>
<evidence type="ECO:0000256" key="2">
    <source>
        <dbReference type="ARBA" id="ARBA00010763"/>
    </source>
</evidence>
<dbReference type="InterPro" id="IPR036425">
    <property type="entry name" value="MoaB/Mog-like_dom_sf"/>
</dbReference>
<dbReference type="Pfam" id="PF00994">
    <property type="entry name" value="MoCF_biosynth"/>
    <property type="match status" value="1"/>
</dbReference>
<dbReference type="InterPro" id="IPR036688">
    <property type="entry name" value="MoeA_C_domain_IV_sf"/>
</dbReference>
<dbReference type="SUPFAM" id="SSF63882">
    <property type="entry name" value="MoeA N-terminal region -like"/>
    <property type="match status" value="1"/>
</dbReference>
<feature type="domain" description="MoaB/Mog" evidence="5">
    <location>
        <begin position="187"/>
        <end position="295"/>
    </location>
</feature>
<dbReference type="RefSeq" id="WP_114956086.1">
    <property type="nucleotide sequence ID" value="NZ_JBHSJF010000006.1"/>
</dbReference>
<gene>
    <name evidence="7" type="ORF">ACFPFW_11955</name>
</gene>
<dbReference type="Gene3D" id="3.40.980.10">
    <property type="entry name" value="MoaB/Mog-like domain"/>
    <property type="match status" value="1"/>
</dbReference>
<keyword evidence="4" id="KW-0501">Molybdenum cofactor biosynthesis</keyword>
<comment type="function">
    <text evidence="1 4">Catalyzes the insertion of molybdate into adenylated molybdopterin with the concomitant release of AMP.</text>
</comment>
<reference evidence="8" key="1">
    <citation type="journal article" date="2019" name="Int. J. Syst. Evol. Microbiol.">
        <title>The Global Catalogue of Microorganisms (GCM) 10K type strain sequencing project: providing services to taxonomists for standard genome sequencing and annotation.</title>
        <authorList>
            <consortium name="The Broad Institute Genomics Platform"/>
            <consortium name="The Broad Institute Genome Sequencing Center for Infectious Disease"/>
            <person name="Wu L."/>
            <person name="Ma J."/>
        </authorList>
    </citation>
    <scope>NUCLEOTIDE SEQUENCE [LARGE SCALE GENOMIC DNA]</scope>
    <source>
        <strain evidence="8">CGMCC 1.16444</strain>
    </source>
</reference>
<proteinExistence type="inferred from homology"/>
<dbReference type="Gene3D" id="3.90.105.10">
    <property type="entry name" value="Molybdopterin biosynthesis moea protein, domain 2"/>
    <property type="match status" value="1"/>
</dbReference>
<evidence type="ECO:0000313" key="7">
    <source>
        <dbReference type="EMBL" id="MFC5068723.1"/>
    </source>
</evidence>